<comment type="similarity">
    <text evidence="1">Belongs to the amidase family.</text>
</comment>
<evidence type="ECO:0000259" key="2">
    <source>
        <dbReference type="Pfam" id="PF01425"/>
    </source>
</evidence>
<dbReference type="EMBL" id="JAFIRR010000101">
    <property type="protein sequence ID" value="MCO6417684.1"/>
    <property type="molecule type" value="Genomic_DNA"/>
</dbReference>
<organism evidence="3 4">
    <name type="scientific">Siccirubricoccus soli</name>
    <dbReference type="NCBI Taxonomy" id="2899147"/>
    <lineage>
        <taxon>Bacteria</taxon>
        <taxon>Pseudomonadati</taxon>
        <taxon>Pseudomonadota</taxon>
        <taxon>Alphaproteobacteria</taxon>
        <taxon>Acetobacterales</taxon>
        <taxon>Roseomonadaceae</taxon>
        <taxon>Siccirubricoccus</taxon>
    </lineage>
</organism>
<dbReference type="InterPro" id="IPR023631">
    <property type="entry name" value="Amidase_dom"/>
</dbReference>
<feature type="domain" description="Amidase" evidence="2">
    <location>
        <begin position="33"/>
        <end position="445"/>
    </location>
</feature>
<dbReference type="Proteomes" id="UP001523392">
    <property type="component" value="Unassembled WGS sequence"/>
</dbReference>
<dbReference type="SUPFAM" id="SSF75304">
    <property type="entry name" value="Amidase signature (AS) enzymes"/>
    <property type="match status" value="1"/>
</dbReference>
<dbReference type="PANTHER" id="PTHR11895">
    <property type="entry name" value="TRANSAMIDASE"/>
    <property type="match status" value="1"/>
</dbReference>
<dbReference type="Gene3D" id="3.90.1300.10">
    <property type="entry name" value="Amidase signature (AS) domain"/>
    <property type="match status" value="1"/>
</dbReference>
<dbReference type="InterPro" id="IPR000120">
    <property type="entry name" value="Amidase"/>
</dbReference>
<proteinExistence type="inferred from homology"/>
<accession>A0ABT1D6W8</accession>
<evidence type="ECO:0000313" key="3">
    <source>
        <dbReference type="EMBL" id="MCO6417684.1"/>
    </source>
</evidence>
<reference evidence="3 4" key="1">
    <citation type="submission" date="2021-12" db="EMBL/GenBank/DDBJ databases">
        <title>Siccirubricoccus leaddurans sp. nov., a high concentration Zn2+ tolerance bacterium.</title>
        <authorList>
            <person name="Cao Y."/>
        </authorList>
    </citation>
    <scope>NUCLEOTIDE SEQUENCE [LARGE SCALE GENOMIC DNA]</scope>
    <source>
        <strain evidence="3 4">KC 17139</strain>
    </source>
</reference>
<dbReference type="InterPro" id="IPR036928">
    <property type="entry name" value="AS_sf"/>
</dbReference>
<comment type="caution">
    <text evidence="3">The sequence shown here is derived from an EMBL/GenBank/DDBJ whole genome shotgun (WGS) entry which is preliminary data.</text>
</comment>
<evidence type="ECO:0000313" key="4">
    <source>
        <dbReference type="Proteomes" id="UP001523392"/>
    </source>
</evidence>
<sequence>MSGSYDPTGFRPLTFHDAVPGFRDGRDTPRAYLERCLGVIEAKEPVVRAWVTLNVEGARAAADAATARYREGRPLSPIDGMPIGIKDLILTQDMPTEMGSPLYKGYNPGTDSAAIQALRQAGAVILGKTVTTELGMSHPGPTTNPFHPAHTPGGSSSGSAAVIGAGMVPAAIGTQVVGSIIRPAGFCANHAIKPTYGALNRGERQGFSQSHFGVHAGSQRDMWQVAWEISQRAGGDPGHPGLFGEPLPRPPAKPQRLVLMESEGWKLLDSATLGGFETLLGRLRDAGVEILTRRDSPLIEAFEQAIGRSLEICRDVCGFEQRWTLENLAAKHREGLSDSIYSRLVLAREMTLDDYRAVLLQRELARRAFAAIGGLADGVISLSSVGPAPRADNQAKDSGITHTTGLPAFNAPSSVLGAPAITVPLMAVGGLPVGVQVMGQPHADAPLTGLAAWLAQHVPPVVVA</sequence>
<gene>
    <name evidence="3" type="ORF">JYK14_16165</name>
</gene>
<dbReference type="PANTHER" id="PTHR11895:SF7">
    <property type="entry name" value="GLUTAMYL-TRNA(GLN) AMIDOTRANSFERASE SUBUNIT A, MITOCHONDRIAL"/>
    <property type="match status" value="1"/>
</dbReference>
<protein>
    <submittedName>
        <fullName evidence="3">Amidase</fullName>
    </submittedName>
</protein>
<dbReference type="RefSeq" id="WP_252954321.1">
    <property type="nucleotide sequence ID" value="NZ_JAFIRR010000101.1"/>
</dbReference>
<keyword evidence="4" id="KW-1185">Reference proteome</keyword>
<name>A0ABT1D6W8_9PROT</name>
<evidence type="ECO:0000256" key="1">
    <source>
        <dbReference type="ARBA" id="ARBA00009199"/>
    </source>
</evidence>
<dbReference type="Pfam" id="PF01425">
    <property type="entry name" value="Amidase"/>
    <property type="match status" value="1"/>
</dbReference>